<evidence type="ECO:0000313" key="4">
    <source>
        <dbReference type="Proteomes" id="UP001600165"/>
    </source>
</evidence>
<dbReference type="SUPFAM" id="SSF52540">
    <property type="entry name" value="P-loop containing nucleoside triphosphate hydrolases"/>
    <property type="match status" value="1"/>
</dbReference>
<evidence type="ECO:0000313" key="3">
    <source>
        <dbReference type="EMBL" id="MFE4107138.1"/>
    </source>
</evidence>
<feature type="domain" description="D-glutamate N-acetyltransferase-like N-terminal" evidence="2">
    <location>
        <begin position="43"/>
        <end position="134"/>
    </location>
</feature>
<dbReference type="PANTHER" id="PTHR40690">
    <property type="entry name" value="GLL3100 PROTEIN"/>
    <property type="match status" value="1"/>
</dbReference>
<protein>
    <submittedName>
        <fullName evidence="3">DUF1611 domain-containing protein</fullName>
    </submittedName>
</protein>
<organism evidence="3 4">
    <name type="scientific">Almyronema epifaneia S1</name>
    <dbReference type="NCBI Taxonomy" id="2991925"/>
    <lineage>
        <taxon>Bacteria</taxon>
        <taxon>Bacillati</taxon>
        <taxon>Cyanobacteriota</taxon>
        <taxon>Cyanophyceae</taxon>
        <taxon>Nodosilineales</taxon>
        <taxon>Nodosilineaceae</taxon>
        <taxon>Almyronema</taxon>
        <taxon>Almyronema epifaneia</taxon>
    </lineage>
</organism>
<proteinExistence type="predicted"/>
<dbReference type="PIRSF" id="PIRSF026760">
    <property type="entry name" value="UCP026760"/>
    <property type="match status" value="1"/>
</dbReference>
<evidence type="ECO:0000259" key="1">
    <source>
        <dbReference type="Pfam" id="PF07755"/>
    </source>
</evidence>
<dbReference type="Gene3D" id="3.40.50.720">
    <property type="entry name" value="NAD(P)-binding Rossmann-like Domain"/>
    <property type="match status" value="1"/>
</dbReference>
<keyword evidence="4" id="KW-1185">Reference proteome</keyword>
<dbReference type="Proteomes" id="UP001600165">
    <property type="component" value="Unassembled WGS sequence"/>
</dbReference>
<dbReference type="PANTHER" id="PTHR40690:SF1">
    <property type="entry name" value="DUF1611 DOMAIN-CONTAINING PROTEIN"/>
    <property type="match status" value="1"/>
</dbReference>
<dbReference type="InterPro" id="IPR035402">
    <property type="entry name" value="DgcN-like_N"/>
</dbReference>
<dbReference type="RefSeq" id="WP_377965563.1">
    <property type="nucleotide sequence ID" value="NZ_JBHZOL010000078.1"/>
</dbReference>
<dbReference type="Pfam" id="PF07755">
    <property type="entry name" value="DUF1611"/>
    <property type="match status" value="1"/>
</dbReference>
<name>A0ABW6IG18_9CYAN</name>
<dbReference type="Gene3D" id="3.40.50.300">
    <property type="entry name" value="P-loop containing nucleotide triphosphate hydrolases"/>
    <property type="match status" value="1"/>
</dbReference>
<reference evidence="3 4" key="1">
    <citation type="submission" date="2024-10" db="EMBL/GenBank/DDBJ databases">
        <authorList>
            <person name="Ratan Roy A."/>
            <person name="Morales Sandoval P.H."/>
            <person name="De Los Santos Villalobos S."/>
            <person name="Chakraborty S."/>
            <person name="Mukherjee J."/>
        </authorList>
    </citation>
    <scope>NUCLEOTIDE SEQUENCE [LARGE SCALE GENOMIC DNA]</scope>
    <source>
        <strain evidence="3 4">S1</strain>
    </source>
</reference>
<feature type="domain" description="D-glutamate N-acetyltransferase-like C-terminal" evidence="1">
    <location>
        <begin position="141"/>
        <end position="342"/>
    </location>
</feature>
<dbReference type="Pfam" id="PF17396">
    <property type="entry name" value="DUF1611_N"/>
    <property type="match status" value="1"/>
</dbReference>
<dbReference type="EMBL" id="JBHZOL010000078">
    <property type="protein sequence ID" value="MFE4107138.1"/>
    <property type="molecule type" value="Genomic_DNA"/>
</dbReference>
<accession>A0ABW6IG18</accession>
<dbReference type="InterPro" id="IPR011669">
    <property type="entry name" value="DgcN-like"/>
</dbReference>
<dbReference type="InterPro" id="IPR027417">
    <property type="entry name" value="P-loop_NTPase"/>
</dbReference>
<gene>
    <name evidence="3" type="ORF">ACFVKH_12655</name>
</gene>
<evidence type="ECO:0000259" key="2">
    <source>
        <dbReference type="Pfam" id="PF17396"/>
    </source>
</evidence>
<comment type="caution">
    <text evidence="3">The sequence shown here is derived from an EMBL/GenBank/DDBJ whole genome shotgun (WGS) entry which is preliminary data.</text>
</comment>
<dbReference type="InterPro" id="IPR035086">
    <property type="entry name" value="DgcN-like_C"/>
</dbReference>
<sequence length="349" mass="36562">MQLTAEHRIAILLHGGTQGTKGKTGLAMLRYSPLPIVAVIDQDCAGESLAALTGIQRQVPIVASVTAALAYQPTVLAIGIAPSGGALPTAWYQEVKQAAAAGLSIVNGLHTPMAADPDLTAMMQPNQWIWDVRQEPAGLSVGSGKAKDLNCLRVLTVGTDMAVGKMSTNLELYKACKQRGIRAKIIATGQTNLMLGDDGVALDAVRVDFAAGAIEQLVLKYGSDYEILFVEGQGSLMNPASTATLPLLRGAQPTHLLLVHRAGQTHIQNFAEFQIPPLPEVVRVYETVASAGGTFLAPPVVGIALNTSHLPEAAAKTAIAQTHLDTGLPCTDVVRFGAEPLLDAILNCS</sequence>